<dbReference type="Proteomes" id="UP001178507">
    <property type="component" value="Unassembled WGS sequence"/>
</dbReference>
<dbReference type="Gene3D" id="3.90.70.80">
    <property type="match status" value="1"/>
</dbReference>
<feature type="region of interest" description="Disordered" evidence="1">
    <location>
        <begin position="183"/>
        <end position="202"/>
    </location>
</feature>
<dbReference type="PROSITE" id="PS50802">
    <property type="entry name" value="OTU"/>
    <property type="match status" value="1"/>
</dbReference>
<gene>
    <name evidence="3" type="ORF">EVOR1521_LOCUS17685</name>
</gene>
<protein>
    <recommendedName>
        <fullName evidence="2">OTU domain-containing protein</fullName>
    </recommendedName>
</protein>
<sequence>MYASLVAAQIGLDEAKLVKDACLSSEDDQREYLEHVKRLDEELHGWHLMRKVVPGDGDCQFHAIIAALREVGLDEGNVMDVRVKIYHQLQHDAWKYQDFVATDDYPAWCSTMLHRGNWGDDAFVDATGYAIKIYSLHPDAGAGDLKLRITWKMPYWLDDLDTPEIVLTICHMMEHHFDTVVPQKKGKRAAAPEQKPEKRKAGYDLRDRKPSKAGIETHKYAISEDKVDPDVREYFFTTVQSSKAKGSPRNRVCGEATAKIHWYSLRQLLGWVDKHNVSPEKKSITELLVDHDVLKAYYVHLEDDTCRGTKWTPGAIGLITRSLVVALQVLGPKYLEGSKKVKKRQIQRTIDLIRSLGKTSAEKRAIEGCGLPAGKPLGDPPLTAEELVDNAIKWSQRCRNQALRNEALPEGTPESEAEYMQ</sequence>
<feature type="domain" description="OTU" evidence="2">
    <location>
        <begin position="48"/>
        <end position="183"/>
    </location>
</feature>
<dbReference type="SUPFAM" id="SSF54001">
    <property type="entry name" value="Cysteine proteinases"/>
    <property type="match status" value="1"/>
</dbReference>
<comment type="caution">
    <text evidence="3">The sequence shown here is derived from an EMBL/GenBank/DDBJ whole genome shotgun (WGS) entry which is preliminary data.</text>
</comment>
<name>A0AA36N6U0_9DINO</name>
<feature type="non-terminal residue" evidence="3">
    <location>
        <position position="421"/>
    </location>
</feature>
<dbReference type="InterPro" id="IPR038765">
    <property type="entry name" value="Papain-like_cys_pep_sf"/>
</dbReference>
<evidence type="ECO:0000313" key="4">
    <source>
        <dbReference type="Proteomes" id="UP001178507"/>
    </source>
</evidence>
<evidence type="ECO:0000256" key="1">
    <source>
        <dbReference type="SAM" id="MobiDB-lite"/>
    </source>
</evidence>
<proteinExistence type="predicted"/>
<evidence type="ECO:0000313" key="3">
    <source>
        <dbReference type="EMBL" id="CAJ1392635.1"/>
    </source>
</evidence>
<organism evidence="3 4">
    <name type="scientific">Effrenium voratum</name>
    <dbReference type="NCBI Taxonomy" id="2562239"/>
    <lineage>
        <taxon>Eukaryota</taxon>
        <taxon>Sar</taxon>
        <taxon>Alveolata</taxon>
        <taxon>Dinophyceae</taxon>
        <taxon>Suessiales</taxon>
        <taxon>Symbiodiniaceae</taxon>
        <taxon>Effrenium</taxon>
    </lineage>
</organism>
<dbReference type="AlphaFoldDB" id="A0AA36N6U0"/>
<keyword evidence="4" id="KW-1185">Reference proteome</keyword>
<dbReference type="Pfam" id="PF02338">
    <property type="entry name" value="OTU"/>
    <property type="match status" value="1"/>
</dbReference>
<dbReference type="EMBL" id="CAUJNA010002373">
    <property type="protein sequence ID" value="CAJ1392635.1"/>
    <property type="molecule type" value="Genomic_DNA"/>
</dbReference>
<accession>A0AA36N6U0</accession>
<dbReference type="InterPro" id="IPR003323">
    <property type="entry name" value="OTU_dom"/>
</dbReference>
<evidence type="ECO:0000259" key="2">
    <source>
        <dbReference type="PROSITE" id="PS50802"/>
    </source>
</evidence>
<reference evidence="3" key="1">
    <citation type="submission" date="2023-08" db="EMBL/GenBank/DDBJ databases">
        <authorList>
            <person name="Chen Y."/>
            <person name="Shah S."/>
            <person name="Dougan E. K."/>
            <person name="Thang M."/>
            <person name="Chan C."/>
        </authorList>
    </citation>
    <scope>NUCLEOTIDE SEQUENCE</scope>
</reference>
<dbReference type="CDD" id="cd22744">
    <property type="entry name" value="OTU"/>
    <property type="match status" value="1"/>
</dbReference>